<keyword evidence="3" id="KW-1185">Reference proteome</keyword>
<feature type="compositionally biased region" description="Basic residues" evidence="1">
    <location>
        <begin position="196"/>
        <end position="206"/>
    </location>
</feature>
<dbReference type="PANTHER" id="PTHR15836">
    <property type="entry name" value="PERIPHILIN 1"/>
    <property type="match status" value="1"/>
</dbReference>
<dbReference type="GO" id="GO:0005654">
    <property type="term" value="C:nucleoplasm"/>
    <property type="evidence" value="ECO:0007669"/>
    <property type="project" value="TreeGrafter"/>
</dbReference>
<proteinExistence type="predicted"/>
<feature type="compositionally biased region" description="Polar residues" evidence="1">
    <location>
        <begin position="88"/>
        <end position="100"/>
    </location>
</feature>
<dbReference type="GO" id="GO:0045814">
    <property type="term" value="P:negative regulation of gene expression, epigenetic"/>
    <property type="evidence" value="ECO:0007669"/>
    <property type="project" value="TreeGrafter"/>
</dbReference>
<accession>A0A6P7K8J7</accession>
<feature type="compositionally biased region" description="Basic and acidic residues" evidence="1">
    <location>
        <begin position="220"/>
        <end position="232"/>
    </location>
</feature>
<dbReference type="InterPro" id="IPR057603">
    <property type="entry name" value="Periphilin-1_C"/>
</dbReference>
<dbReference type="GO" id="GO:0045892">
    <property type="term" value="P:negative regulation of DNA-templated transcription"/>
    <property type="evidence" value="ECO:0007669"/>
    <property type="project" value="InterPro"/>
</dbReference>
<protein>
    <submittedName>
        <fullName evidence="4">Periphilin-1</fullName>
    </submittedName>
</protein>
<dbReference type="InParanoid" id="A0A6P7K8J7"/>
<dbReference type="OrthoDB" id="8933311at2759"/>
<organism evidence="3 4">
    <name type="scientific">Parambassis ranga</name>
    <name type="common">Indian glassy fish</name>
    <dbReference type="NCBI Taxonomy" id="210632"/>
    <lineage>
        <taxon>Eukaryota</taxon>
        <taxon>Metazoa</taxon>
        <taxon>Chordata</taxon>
        <taxon>Craniata</taxon>
        <taxon>Vertebrata</taxon>
        <taxon>Euteleostomi</taxon>
        <taxon>Actinopterygii</taxon>
        <taxon>Neopterygii</taxon>
        <taxon>Teleostei</taxon>
        <taxon>Neoteleostei</taxon>
        <taxon>Acanthomorphata</taxon>
        <taxon>Ovalentaria</taxon>
        <taxon>Ambassidae</taxon>
        <taxon>Parambassis</taxon>
    </lineage>
</organism>
<dbReference type="PANTHER" id="PTHR15836:SF4">
    <property type="entry name" value="PERIPHILIN-1"/>
    <property type="match status" value="1"/>
</dbReference>
<evidence type="ECO:0000313" key="4">
    <source>
        <dbReference type="RefSeq" id="XP_028285684.1"/>
    </source>
</evidence>
<dbReference type="AlphaFoldDB" id="A0A6P7K8J7"/>
<feature type="compositionally biased region" description="Low complexity" evidence="1">
    <location>
        <begin position="207"/>
        <end position="219"/>
    </location>
</feature>
<feature type="domain" description="Periphilin-1 C-terminal" evidence="2">
    <location>
        <begin position="250"/>
        <end position="329"/>
    </location>
</feature>
<reference evidence="4" key="1">
    <citation type="submission" date="2025-08" db="UniProtKB">
        <authorList>
            <consortium name="RefSeq"/>
        </authorList>
    </citation>
    <scope>IDENTIFICATION</scope>
</reference>
<dbReference type="Proteomes" id="UP000515145">
    <property type="component" value="Chromosome 19"/>
</dbReference>
<feature type="compositionally biased region" description="Low complexity" evidence="1">
    <location>
        <begin position="177"/>
        <end position="187"/>
    </location>
</feature>
<dbReference type="Pfam" id="PF25234">
    <property type="entry name" value="Periphilin_C"/>
    <property type="match status" value="1"/>
</dbReference>
<dbReference type="CDD" id="cd22896">
    <property type="entry name" value="periphilin-like"/>
    <property type="match status" value="1"/>
</dbReference>
<gene>
    <name evidence="4" type="primary">LOC114451352</name>
</gene>
<evidence type="ECO:0000313" key="3">
    <source>
        <dbReference type="Proteomes" id="UP000515145"/>
    </source>
</evidence>
<evidence type="ECO:0000259" key="2">
    <source>
        <dbReference type="Pfam" id="PF25234"/>
    </source>
</evidence>
<name>A0A6P7K8J7_9TELE</name>
<feature type="region of interest" description="Disordered" evidence="1">
    <location>
        <begin position="39"/>
        <end position="250"/>
    </location>
</feature>
<dbReference type="GO" id="GO:0097355">
    <property type="term" value="P:protein localization to heterochromatin"/>
    <property type="evidence" value="ECO:0007669"/>
    <property type="project" value="TreeGrafter"/>
</dbReference>
<evidence type="ECO:0000256" key="1">
    <source>
        <dbReference type="SAM" id="MobiDB-lite"/>
    </source>
</evidence>
<dbReference type="InterPro" id="IPR028851">
    <property type="entry name" value="Pphln1"/>
</dbReference>
<dbReference type="GeneID" id="114451352"/>
<sequence length="338" mass="38927">MAYRRPKSIRDIYEEHFSPMDTREVSLHRVVNIVKRNSVPQQGADYDRRFTEDDWYSDTQDYPNARGHYEESGYQPNDHQYYEDDNYDNFQKNHFYQNNDGPYPPQCYSSDDLRHQLGSRNSGKGSRYHNRGRGPSQKSTASRKARDDRDNYRTSQPLIITRGRSPVRREAQPQAGRSVSSNSNRALSSDKDKGHIHQQPHTKHKPTVVVSQTPSSSVEESPHTSEASKEKTPAFVAESEEVATASMEPKLTPEEDVKARRFEAIKAKAQEIEKDYRHDCETFCTVVKMLVAKEPSLERLIQAPLDEILQEVKHHCMDALRSFVNELDKVIEQPDTSA</sequence>
<dbReference type="RefSeq" id="XP_028285684.1">
    <property type="nucleotide sequence ID" value="XM_028429883.1"/>
</dbReference>